<dbReference type="InterPro" id="IPR012347">
    <property type="entry name" value="Ferritin-like"/>
</dbReference>
<protein>
    <submittedName>
        <fullName evidence="4">DNA starvation/stationary phase protection protein</fullName>
    </submittedName>
</protein>
<dbReference type="InterPro" id="IPR002177">
    <property type="entry name" value="DPS_DNA-bd"/>
</dbReference>
<gene>
    <name evidence="4" type="ORF">D3H55_21000</name>
</gene>
<dbReference type="PROSITE" id="PS00818">
    <property type="entry name" value="DPS_1"/>
    <property type="match status" value="1"/>
</dbReference>
<evidence type="ECO:0000313" key="4">
    <source>
        <dbReference type="EMBL" id="RIW28778.1"/>
    </source>
</evidence>
<proteinExistence type="inferred from homology"/>
<comment type="similarity">
    <text evidence="1 2">Belongs to the Dps family.</text>
</comment>
<dbReference type="CDD" id="cd01043">
    <property type="entry name" value="DPS"/>
    <property type="match status" value="1"/>
</dbReference>
<dbReference type="Pfam" id="PF00210">
    <property type="entry name" value="Ferritin"/>
    <property type="match status" value="1"/>
</dbReference>
<evidence type="ECO:0000313" key="5">
    <source>
        <dbReference type="Proteomes" id="UP000265801"/>
    </source>
</evidence>
<sequence>MSNGLTVMLNNQLSNWNILYTKLHNYHWYVTGTEFFTLHEKFEEYYTEAGQYIDDIAERILTLKGKPAATLKKFLETATIEEASCSENAKEMVSVLIKDFEQVIKESKKLIETAEDLHDQPTADMFIGIKSSLEQHVWMLSAYNE</sequence>
<dbReference type="OrthoDB" id="9797023at2"/>
<dbReference type="PRINTS" id="PR01346">
    <property type="entry name" value="HELNAPAPROT"/>
</dbReference>
<dbReference type="InterPro" id="IPR008331">
    <property type="entry name" value="Ferritin_DPS_dom"/>
</dbReference>
<feature type="domain" description="Ferritin/DPS" evidence="3">
    <location>
        <begin position="9"/>
        <end position="143"/>
    </location>
</feature>
<keyword evidence="5" id="KW-1185">Reference proteome</keyword>
<accession>A0A3A1QTX8</accession>
<evidence type="ECO:0000256" key="2">
    <source>
        <dbReference type="RuleBase" id="RU003875"/>
    </source>
</evidence>
<dbReference type="Gene3D" id="1.20.1260.10">
    <property type="match status" value="1"/>
</dbReference>
<evidence type="ECO:0000256" key="1">
    <source>
        <dbReference type="ARBA" id="ARBA00009497"/>
    </source>
</evidence>
<organism evidence="4 5">
    <name type="scientific">Bacillus salacetis</name>
    <dbReference type="NCBI Taxonomy" id="2315464"/>
    <lineage>
        <taxon>Bacteria</taxon>
        <taxon>Bacillati</taxon>
        <taxon>Bacillota</taxon>
        <taxon>Bacilli</taxon>
        <taxon>Bacillales</taxon>
        <taxon>Bacillaceae</taxon>
        <taxon>Bacillus</taxon>
    </lineage>
</organism>
<dbReference type="InterPro" id="IPR023188">
    <property type="entry name" value="DPS_DNA-bd_CS"/>
</dbReference>
<dbReference type="GO" id="GO:0016722">
    <property type="term" value="F:oxidoreductase activity, acting on metal ions"/>
    <property type="evidence" value="ECO:0007669"/>
    <property type="project" value="InterPro"/>
</dbReference>
<dbReference type="GO" id="GO:0008199">
    <property type="term" value="F:ferric iron binding"/>
    <property type="evidence" value="ECO:0007669"/>
    <property type="project" value="InterPro"/>
</dbReference>
<dbReference type="PANTHER" id="PTHR42932">
    <property type="entry name" value="GENERAL STRESS PROTEIN 20U"/>
    <property type="match status" value="1"/>
</dbReference>
<dbReference type="PANTHER" id="PTHR42932:SF1">
    <property type="entry name" value="GENERAL STRESS PROTEIN 20U"/>
    <property type="match status" value="1"/>
</dbReference>
<reference evidence="4 5" key="1">
    <citation type="submission" date="2018-09" db="EMBL/GenBank/DDBJ databases">
        <title>Bacillus saliacetes sp. nov., isolated from Thai shrimp paste (Ka-pi).</title>
        <authorList>
            <person name="Daroonpunt R."/>
            <person name="Tanasupawat S."/>
            <person name="Yiamsombut S."/>
        </authorList>
    </citation>
    <scope>NUCLEOTIDE SEQUENCE [LARGE SCALE GENOMIC DNA]</scope>
    <source>
        <strain evidence="4 5">SKP7-4</strain>
    </source>
</reference>
<dbReference type="RefSeq" id="WP_119549267.1">
    <property type="nucleotide sequence ID" value="NZ_QXIR01000040.1"/>
</dbReference>
<dbReference type="EMBL" id="QXIR01000040">
    <property type="protein sequence ID" value="RIW28778.1"/>
    <property type="molecule type" value="Genomic_DNA"/>
</dbReference>
<evidence type="ECO:0000259" key="3">
    <source>
        <dbReference type="Pfam" id="PF00210"/>
    </source>
</evidence>
<dbReference type="SUPFAM" id="SSF47240">
    <property type="entry name" value="Ferritin-like"/>
    <property type="match status" value="1"/>
</dbReference>
<dbReference type="InterPro" id="IPR009078">
    <property type="entry name" value="Ferritin-like_SF"/>
</dbReference>
<name>A0A3A1QTX8_9BACI</name>
<dbReference type="Proteomes" id="UP000265801">
    <property type="component" value="Unassembled WGS sequence"/>
</dbReference>
<dbReference type="PIRSF" id="PIRSF005900">
    <property type="entry name" value="Dps"/>
    <property type="match status" value="1"/>
</dbReference>
<comment type="caution">
    <text evidence="4">The sequence shown here is derived from an EMBL/GenBank/DDBJ whole genome shotgun (WGS) entry which is preliminary data.</text>
</comment>
<dbReference type="AlphaFoldDB" id="A0A3A1QTX8"/>